<keyword evidence="2" id="KW-0472">Membrane</keyword>
<evidence type="ECO:0000256" key="4">
    <source>
        <dbReference type="SAM" id="SignalP"/>
    </source>
</evidence>
<dbReference type="InterPro" id="IPR037066">
    <property type="entry name" value="Plug_dom_sf"/>
</dbReference>
<dbReference type="SUPFAM" id="SSF56935">
    <property type="entry name" value="Porins"/>
    <property type="match status" value="1"/>
</dbReference>
<dbReference type="Pfam" id="PF14905">
    <property type="entry name" value="OMP_b-brl_3"/>
    <property type="match status" value="1"/>
</dbReference>
<dbReference type="RefSeq" id="WP_092908183.1">
    <property type="nucleotide sequence ID" value="NZ_FOUZ01000007.1"/>
</dbReference>
<protein>
    <submittedName>
        <fullName evidence="6">Outer membrane receptor proteins, mostly Fe transport</fullName>
    </submittedName>
</protein>
<dbReference type="GO" id="GO:0009279">
    <property type="term" value="C:cell outer membrane"/>
    <property type="evidence" value="ECO:0007669"/>
    <property type="project" value="UniProtKB-SubCell"/>
</dbReference>
<dbReference type="Gene3D" id="2.60.40.1120">
    <property type="entry name" value="Carboxypeptidase-like, regulatory domain"/>
    <property type="match status" value="1"/>
</dbReference>
<dbReference type="InterPro" id="IPR008969">
    <property type="entry name" value="CarboxyPept-like_regulatory"/>
</dbReference>
<evidence type="ECO:0000313" key="6">
    <source>
        <dbReference type="EMBL" id="SFN15941.1"/>
    </source>
</evidence>
<dbReference type="AlphaFoldDB" id="A0A1I4WQ54"/>
<feature type="signal peptide" evidence="4">
    <location>
        <begin position="1"/>
        <end position="20"/>
    </location>
</feature>
<evidence type="ECO:0000259" key="5">
    <source>
        <dbReference type="Pfam" id="PF14905"/>
    </source>
</evidence>
<dbReference type="EMBL" id="FOUZ01000007">
    <property type="protein sequence ID" value="SFN15941.1"/>
    <property type="molecule type" value="Genomic_DNA"/>
</dbReference>
<evidence type="ECO:0000256" key="1">
    <source>
        <dbReference type="ARBA" id="ARBA00004442"/>
    </source>
</evidence>
<feature type="domain" description="Outer membrane protein beta-barrel" evidence="5">
    <location>
        <begin position="377"/>
        <end position="776"/>
    </location>
</feature>
<name>A0A1I4WQ54_9FLAO</name>
<keyword evidence="6" id="KW-0675">Receptor</keyword>
<accession>A0A1I4WQ54</accession>
<dbReference type="STRING" id="684065.SAMN05421738_107131"/>
<dbReference type="InterPro" id="IPR041700">
    <property type="entry name" value="OMP_b-brl_3"/>
</dbReference>
<dbReference type="Gene3D" id="2.40.170.20">
    <property type="entry name" value="TonB-dependent receptor, beta-barrel domain"/>
    <property type="match status" value="1"/>
</dbReference>
<keyword evidence="3" id="KW-0998">Cell outer membrane</keyword>
<dbReference type="Gene3D" id="2.170.130.10">
    <property type="entry name" value="TonB-dependent receptor, plug domain"/>
    <property type="match status" value="1"/>
</dbReference>
<dbReference type="SUPFAM" id="SSF49464">
    <property type="entry name" value="Carboxypeptidase regulatory domain-like"/>
    <property type="match status" value="1"/>
</dbReference>
<dbReference type="InterPro" id="IPR036942">
    <property type="entry name" value="Beta-barrel_TonB_sf"/>
</dbReference>
<reference evidence="7" key="1">
    <citation type="submission" date="2016-10" db="EMBL/GenBank/DDBJ databases">
        <authorList>
            <person name="Varghese N."/>
            <person name="Submissions S."/>
        </authorList>
    </citation>
    <scope>NUCLEOTIDE SEQUENCE [LARGE SCALE GENOMIC DNA]</scope>
    <source>
        <strain evidence="7">XJ109</strain>
    </source>
</reference>
<dbReference type="Proteomes" id="UP000199149">
    <property type="component" value="Unassembled WGS sequence"/>
</dbReference>
<evidence type="ECO:0000313" key="7">
    <source>
        <dbReference type="Proteomes" id="UP000199149"/>
    </source>
</evidence>
<feature type="chain" id="PRO_5011790889" evidence="4">
    <location>
        <begin position="21"/>
        <end position="800"/>
    </location>
</feature>
<proteinExistence type="predicted"/>
<keyword evidence="7" id="KW-1185">Reference proteome</keyword>
<evidence type="ECO:0000256" key="2">
    <source>
        <dbReference type="ARBA" id="ARBA00023136"/>
    </source>
</evidence>
<comment type="subcellular location">
    <subcellularLocation>
        <location evidence="1">Cell outer membrane</location>
    </subcellularLocation>
</comment>
<gene>
    <name evidence="6" type="ORF">SAMN05421738_107131</name>
</gene>
<organism evidence="6 7">
    <name type="scientific">Algoriella xinjiangensis</name>
    <dbReference type="NCBI Taxonomy" id="684065"/>
    <lineage>
        <taxon>Bacteria</taxon>
        <taxon>Pseudomonadati</taxon>
        <taxon>Bacteroidota</taxon>
        <taxon>Flavobacteriia</taxon>
        <taxon>Flavobacteriales</taxon>
        <taxon>Weeksellaceae</taxon>
        <taxon>Algoriella</taxon>
    </lineage>
</organism>
<keyword evidence="4" id="KW-0732">Signal</keyword>
<dbReference type="OrthoDB" id="8764943at2"/>
<sequence>MNKSILSSLILFFAFNLANAQSTVSGKIIDEDGNPISFAVLSIKSSNHSEQIVIEKISDENGVFEVYIPKNGSYIITSYYGNFSEANQQFDFNSTQEEITLTVQKEVDQDVSLKEVFIKKSKSLIERKIDRIVMNIADNPNSSGKSSMDLFKLAPGVFVNNGNISINGVWGTRVMIDGKMLNLSGDDLNNYLQTLRSNEIQSIEVIAHPSAEFEAEGSGGIINIILKKSSKQGINGYIGNDYSIGLGKYPSYNPYAAFNYKSGKIGLNATYSYNNSKNYEELEQKRGFPNNGEYVQKTHDIQKSKSNRVKLGTTYDITEKQFIGISYTGQFNNFSSNSISNSNIIYPDISKNLKSKGNFPTDSKSKYHNIGLNYSIKTDTLGSKITFISDFTNNKRKGISTSNSRDYTASDIIIKDTLFKFYYPSEAKIFTADAKYNWIFKSGQNLTFGAKATSTEIDNTNKYEVFDNTWNSVSNLDFQFDYKEEIYGAFANFNGEWKKIEYQLGLRAEQSDIEGNLLGNQQASINQSYLNWFPSVFIKKNLNENGSNYLSFSYNRRIKRPSYFDLNPYKYYIDNYSVLTGNPYLKPQFTSSFELGSLWKGKYYAALSFSETKDAIAQIIQNNSNEELLTVIKDNAGTNKVFTATISAPISITKWWSTVNNILLTYTISESPYFKIEKPSFILQTEHEILLGNGYSANLNGFYTPQMVSGNIVTEGISGIDIGFQKKFSQNQLTAKVSISDVFYTNNYKATSYFNDTKIWISHKEQSRVFSISLIYNFKIGENFKANKIDSSSTDEKGRL</sequence>
<evidence type="ECO:0000256" key="3">
    <source>
        <dbReference type="ARBA" id="ARBA00023237"/>
    </source>
</evidence>